<sequence length="50" mass="6049">MEFLYNKITNCYNRIELYIHDDEENVRVIEILKNDVSSNVIEMALDRCLR</sequence>
<dbReference type="EMBL" id="BAAACI010000001">
    <property type="protein sequence ID" value="GAA0765146.1"/>
    <property type="molecule type" value="Genomic_DNA"/>
</dbReference>
<protein>
    <submittedName>
        <fullName evidence="1">Uncharacterized protein</fullName>
    </submittedName>
</protein>
<gene>
    <name evidence="1" type="ORF">GCM10008908_01240</name>
</gene>
<dbReference type="RefSeq" id="WP_343822672.1">
    <property type="nucleotide sequence ID" value="NZ_BAAACI010000001.1"/>
</dbReference>
<proteinExistence type="predicted"/>
<evidence type="ECO:0000313" key="2">
    <source>
        <dbReference type="Proteomes" id="UP001501047"/>
    </source>
</evidence>
<organism evidence="1 2">
    <name type="scientific">Clostridium subterminale</name>
    <dbReference type="NCBI Taxonomy" id="1550"/>
    <lineage>
        <taxon>Bacteria</taxon>
        <taxon>Bacillati</taxon>
        <taxon>Bacillota</taxon>
        <taxon>Clostridia</taxon>
        <taxon>Eubacteriales</taxon>
        <taxon>Clostridiaceae</taxon>
        <taxon>Clostridium</taxon>
    </lineage>
</organism>
<evidence type="ECO:0000313" key="1">
    <source>
        <dbReference type="EMBL" id="GAA0765146.1"/>
    </source>
</evidence>
<comment type="caution">
    <text evidence="1">The sequence shown here is derived from an EMBL/GenBank/DDBJ whole genome shotgun (WGS) entry which is preliminary data.</text>
</comment>
<reference evidence="2" key="1">
    <citation type="journal article" date="2019" name="Int. J. Syst. Evol. Microbiol.">
        <title>The Global Catalogue of Microorganisms (GCM) 10K type strain sequencing project: providing services to taxonomists for standard genome sequencing and annotation.</title>
        <authorList>
            <consortium name="The Broad Institute Genomics Platform"/>
            <consortium name="The Broad Institute Genome Sequencing Center for Infectious Disease"/>
            <person name="Wu L."/>
            <person name="Ma J."/>
        </authorList>
    </citation>
    <scope>NUCLEOTIDE SEQUENCE [LARGE SCALE GENOMIC DNA]</scope>
    <source>
        <strain evidence="2">JCM 1417</strain>
    </source>
</reference>
<keyword evidence="2" id="KW-1185">Reference proteome</keyword>
<name>A0ABP3VTB7_CLOSU</name>
<accession>A0ABP3VTB7</accession>
<dbReference type="Proteomes" id="UP001501047">
    <property type="component" value="Unassembled WGS sequence"/>
</dbReference>